<dbReference type="PANTHER" id="PTHR43825">
    <property type="entry name" value="PYRUVATE DEHYDROGENASE E1 COMPONENT"/>
    <property type="match status" value="1"/>
</dbReference>
<dbReference type="CDD" id="cd07033">
    <property type="entry name" value="TPP_PYR_DXS_TK_like"/>
    <property type="match status" value="1"/>
</dbReference>
<evidence type="ECO:0000313" key="4">
    <source>
        <dbReference type="EMBL" id="CAB5021258.1"/>
    </source>
</evidence>
<dbReference type="InterPro" id="IPR051157">
    <property type="entry name" value="PDH/Transketolase"/>
</dbReference>
<evidence type="ECO:0000259" key="1">
    <source>
        <dbReference type="SMART" id="SM00861"/>
    </source>
</evidence>
<proteinExistence type="predicted"/>
<reference evidence="2" key="1">
    <citation type="submission" date="2020-05" db="EMBL/GenBank/DDBJ databases">
        <authorList>
            <person name="Chiriac C."/>
            <person name="Salcher M."/>
            <person name="Ghai R."/>
            <person name="Kavagutti S V."/>
        </authorList>
    </citation>
    <scope>NUCLEOTIDE SEQUENCE</scope>
</reference>
<dbReference type="AlphaFoldDB" id="A0A6J6UFQ5"/>
<name>A0A6J6UFQ5_9ZZZZ</name>
<dbReference type="EMBL" id="CAFBPO010000008">
    <property type="protein sequence ID" value="CAB5021258.1"/>
    <property type="molecule type" value="Genomic_DNA"/>
</dbReference>
<evidence type="ECO:0000313" key="3">
    <source>
        <dbReference type="EMBL" id="CAB4988991.1"/>
    </source>
</evidence>
<dbReference type="PANTHER" id="PTHR43825:SF1">
    <property type="entry name" value="TRANSKETOLASE-LIKE PYRIMIDINE-BINDING DOMAIN-CONTAINING PROTEIN"/>
    <property type="match status" value="1"/>
</dbReference>
<dbReference type="Pfam" id="PF02779">
    <property type="entry name" value="Transket_pyr"/>
    <property type="match status" value="1"/>
</dbReference>
<feature type="domain" description="Transketolase-like pyrimidine-binding" evidence="1">
    <location>
        <begin position="1"/>
        <end position="158"/>
    </location>
</feature>
<sequence length="158" mass="18068">MRFEFVNALEKEMRKNSAITVLLGDLGFGIFDKIRAEFPERCINVGSSEQLMIGMATGMALEGKIPVCYSISSFLIYRPFEFIRNYLEHEGIPVKLVGSGRDFDYGEAGFTHHSPEIPSILKNFANIDLYWPEDKIELNESIEQFLYSDKPAFLSLKR</sequence>
<dbReference type="EMBL" id="CAEZZH010000009">
    <property type="protein sequence ID" value="CAB4757367.1"/>
    <property type="molecule type" value="Genomic_DNA"/>
</dbReference>
<evidence type="ECO:0000313" key="2">
    <source>
        <dbReference type="EMBL" id="CAB4757367.1"/>
    </source>
</evidence>
<dbReference type="Gene3D" id="3.40.50.970">
    <property type="match status" value="1"/>
</dbReference>
<dbReference type="SMART" id="SM00861">
    <property type="entry name" value="Transket_pyr"/>
    <property type="match status" value="1"/>
</dbReference>
<dbReference type="SUPFAM" id="SSF52518">
    <property type="entry name" value="Thiamin diphosphate-binding fold (THDP-binding)"/>
    <property type="match status" value="1"/>
</dbReference>
<dbReference type="InterPro" id="IPR005475">
    <property type="entry name" value="Transketolase-like_Pyr-bd"/>
</dbReference>
<dbReference type="EMBL" id="CAFBQY010000008">
    <property type="protein sequence ID" value="CAB5073452.1"/>
    <property type="molecule type" value="Genomic_DNA"/>
</dbReference>
<organism evidence="2">
    <name type="scientific">freshwater metagenome</name>
    <dbReference type="NCBI Taxonomy" id="449393"/>
    <lineage>
        <taxon>unclassified sequences</taxon>
        <taxon>metagenomes</taxon>
        <taxon>ecological metagenomes</taxon>
    </lineage>
</organism>
<dbReference type="EMBL" id="CAFBOO010000008">
    <property type="protein sequence ID" value="CAB4988991.1"/>
    <property type="molecule type" value="Genomic_DNA"/>
</dbReference>
<protein>
    <submittedName>
        <fullName evidence="2">Unannotated protein</fullName>
    </submittedName>
</protein>
<dbReference type="InterPro" id="IPR029061">
    <property type="entry name" value="THDP-binding"/>
</dbReference>
<gene>
    <name evidence="2" type="ORF">UFOPK2850_00866</name>
    <name evidence="3" type="ORF">UFOPK3982_01021</name>
    <name evidence="4" type="ORF">UFOPK4120_00866</name>
    <name evidence="5" type="ORF">UFOPK4404_00869</name>
</gene>
<evidence type="ECO:0000313" key="5">
    <source>
        <dbReference type="EMBL" id="CAB5073452.1"/>
    </source>
</evidence>
<accession>A0A6J6UFQ5</accession>